<keyword evidence="1" id="KW-0808">Transferase</keyword>
<dbReference type="AlphaFoldDB" id="A0A4R4XEN8"/>
<accession>A0A4R4XEN8</accession>
<dbReference type="Proteomes" id="UP000295302">
    <property type="component" value="Unassembled WGS sequence"/>
</dbReference>
<comment type="caution">
    <text evidence="1">The sequence shown here is derived from an EMBL/GenBank/DDBJ whole genome shotgun (WGS) entry which is preliminary data.</text>
</comment>
<proteinExistence type="predicted"/>
<name>A0A4R4XEN8_9ACTN</name>
<dbReference type="InterPro" id="IPR029063">
    <property type="entry name" value="SAM-dependent_MTases_sf"/>
</dbReference>
<dbReference type="RefSeq" id="WP_132623778.1">
    <property type="nucleotide sequence ID" value="NZ_SMKQ01000392.1"/>
</dbReference>
<dbReference type="NCBIfam" id="TIGR04371">
    <property type="entry name" value="methyltran_NanM"/>
    <property type="match status" value="1"/>
</dbReference>
<protein>
    <submittedName>
        <fullName evidence="1">Putative sugar O-methyltransferase</fullName>
        <ecNumber evidence="1">2.1.1.-</ecNumber>
    </submittedName>
</protein>
<dbReference type="GO" id="GO:0032259">
    <property type="term" value="P:methylation"/>
    <property type="evidence" value="ECO:0007669"/>
    <property type="project" value="UniProtKB-KW"/>
</dbReference>
<gene>
    <name evidence="1" type="ORF">E1286_46705</name>
</gene>
<evidence type="ECO:0000313" key="2">
    <source>
        <dbReference type="Proteomes" id="UP000295302"/>
    </source>
</evidence>
<dbReference type="OrthoDB" id="3760285at2"/>
<dbReference type="EMBL" id="SMKQ01000392">
    <property type="protein sequence ID" value="TDD28969.1"/>
    <property type="molecule type" value="Genomic_DNA"/>
</dbReference>
<organism evidence="1 2">
    <name type="scientific">Nonomuraea terrae</name>
    <dbReference type="NCBI Taxonomy" id="2530383"/>
    <lineage>
        <taxon>Bacteria</taxon>
        <taxon>Bacillati</taxon>
        <taxon>Actinomycetota</taxon>
        <taxon>Actinomycetes</taxon>
        <taxon>Streptosporangiales</taxon>
        <taxon>Streptosporangiaceae</taxon>
        <taxon>Nonomuraea</taxon>
    </lineage>
</organism>
<keyword evidence="1" id="KW-0489">Methyltransferase</keyword>
<dbReference type="SUPFAM" id="SSF53335">
    <property type="entry name" value="S-adenosyl-L-methionine-dependent methyltransferases"/>
    <property type="match status" value="1"/>
</dbReference>
<dbReference type="InterPro" id="IPR030807">
    <property type="entry name" value="Methyltran_NanM"/>
</dbReference>
<reference evidence="1 2" key="1">
    <citation type="submission" date="2019-03" db="EMBL/GenBank/DDBJ databases">
        <title>Draft genome sequences of novel Actinobacteria.</title>
        <authorList>
            <person name="Sahin N."/>
            <person name="Ay H."/>
            <person name="Saygin H."/>
        </authorList>
    </citation>
    <scope>NUCLEOTIDE SEQUENCE [LARGE SCALE GENOMIC DNA]</scope>
    <source>
        <strain evidence="1 2">CH32</strain>
    </source>
</reference>
<sequence length="308" mass="35059">MSTGYQPSRQWDRISREWLEEAEIDLATFKSGRPNHKISLWNPETNGVRFLKTLAYNLCTTLTPRDWERLGATRNRDYGDPIQVRYEGRHVCMDYLQATLEAGFLEDRVDLRGGRVMEIGAGYGRTCHMLLSNYDIASYHIVDLRSTLRLSREYLRTVLDRERYDKITFVEIGDVDAVAGPLRIDLCLNIDSFAEMNPETVRGYLSLIDRGSAWFYVKNPVGKYLDSSLDGHAEGAEAVRHAMETGLMQQVLDVHDSEAVRAAAPAFVAAYRPGAGWRDVANAWAPPWSFYWQALYRNDGLTPRGGRP</sequence>
<dbReference type="EC" id="2.1.1.-" evidence="1"/>
<keyword evidence="2" id="KW-1185">Reference proteome</keyword>
<evidence type="ECO:0000313" key="1">
    <source>
        <dbReference type="EMBL" id="TDD28969.1"/>
    </source>
</evidence>
<dbReference type="Gene3D" id="3.40.50.150">
    <property type="entry name" value="Vaccinia Virus protein VP39"/>
    <property type="match status" value="1"/>
</dbReference>
<dbReference type="GO" id="GO:0008168">
    <property type="term" value="F:methyltransferase activity"/>
    <property type="evidence" value="ECO:0007669"/>
    <property type="project" value="UniProtKB-KW"/>
</dbReference>